<evidence type="ECO:0000313" key="2">
    <source>
        <dbReference type="Proteomes" id="UP000007468"/>
    </source>
</evidence>
<reference evidence="2" key="1">
    <citation type="submission" date="2010-12" db="EMBL/GenBank/DDBJ databases">
        <title>The genome sequence of Filifactor alocis strain ATCC 35896.</title>
        <authorList>
            <consortium name="The Broad Institute Genome Sequencing Platform"/>
            <person name="Ward D."/>
            <person name="Earl A."/>
            <person name="Feldgarden M."/>
            <person name="Young S.K."/>
            <person name="Gargeya S."/>
            <person name="Zeng Q."/>
            <person name="Alvarado L."/>
            <person name="Berlin A."/>
            <person name="Bochicchio J."/>
            <person name="Chapman S.B."/>
            <person name="Chen Z."/>
            <person name="Freedman E."/>
            <person name="Gellesch M."/>
            <person name="Goldberg J."/>
            <person name="Griggs A."/>
            <person name="Gujja S."/>
            <person name="Heilman E."/>
            <person name="Heiman D."/>
            <person name="Howarth C."/>
            <person name="Mehta T."/>
            <person name="Neiman D."/>
            <person name="Pearson M."/>
            <person name="Roberts A."/>
            <person name="Saif S."/>
            <person name="Shea T."/>
            <person name="Shenoy N."/>
            <person name="Sisk P."/>
            <person name="Stolte C."/>
            <person name="Sykes S."/>
            <person name="White J."/>
            <person name="Yandava C."/>
            <person name="Izard J."/>
            <person name="Blanton J.M."/>
            <person name="Baranova O.V."/>
            <person name="Tanner A.C."/>
            <person name="Dewhirst F.E."/>
            <person name="Haas B."/>
            <person name="Nusbaum C."/>
            <person name="Birren B."/>
        </authorList>
    </citation>
    <scope>NUCLEOTIDE SEQUENCE [LARGE SCALE GENOMIC DNA]</scope>
    <source>
        <strain evidence="2">ATCC 35896 / D40 B5</strain>
    </source>
</reference>
<name>D6GSC9_FILAD</name>
<dbReference type="RefSeq" id="WP_014261826.1">
    <property type="nucleotide sequence ID" value="NC_016630.1"/>
</dbReference>
<keyword evidence="2" id="KW-1185">Reference proteome</keyword>
<sequence>MVKLFLGEAGSGKTKKMLEMANTEAETTTGEIVFIEPTPKHLHQLHRDIRFISTEEFQISCTNSVYGLLCGLISANYDINTIYLDSLDKIIPTIDESVVDFIELVDTLSEKREFTIIIAFNVDDSTHIEDKLKKYLPSI</sequence>
<dbReference type="STRING" id="546269.HMPREF0389_00486"/>
<dbReference type="eggNOG" id="COG0593">
    <property type="taxonomic scope" value="Bacteria"/>
</dbReference>
<gene>
    <name evidence="1" type="ordered locus">HMPREF0389_00486</name>
</gene>
<organism evidence="1 2">
    <name type="scientific">Filifactor alocis (strain ATCC 35896 / CCUG 47790 / D40 B5)</name>
    <name type="common">Fusobacterium alocis</name>
    <dbReference type="NCBI Taxonomy" id="546269"/>
    <lineage>
        <taxon>Bacteria</taxon>
        <taxon>Bacillati</taxon>
        <taxon>Bacillota</taxon>
        <taxon>Clostridia</taxon>
        <taxon>Peptostreptococcales</taxon>
        <taxon>Filifactoraceae</taxon>
        <taxon>Filifactor</taxon>
    </lineage>
</organism>
<proteinExistence type="predicted"/>
<dbReference type="PATRIC" id="fig|546269.5.peg.165"/>
<dbReference type="OrthoDB" id="1953676at2"/>
<dbReference type="Proteomes" id="UP000007468">
    <property type="component" value="Chromosome"/>
</dbReference>
<dbReference type="EMBL" id="CP002390">
    <property type="protein sequence ID" value="EFE28570.1"/>
    <property type="molecule type" value="Genomic_DNA"/>
</dbReference>
<accession>D6GSC9</accession>
<dbReference type="KEGG" id="faa:HMPREF0389_00486"/>
<dbReference type="AlphaFoldDB" id="D6GSC9"/>
<protein>
    <submittedName>
        <fullName evidence="1">Uncharacterized protein</fullName>
    </submittedName>
</protein>
<evidence type="ECO:0000313" key="1">
    <source>
        <dbReference type="EMBL" id="EFE28570.1"/>
    </source>
</evidence>